<evidence type="ECO:0000259" key="6">
    <source>
        <dbReference type="Pfam" id="PF00588"/>
    </source>
</evidence>
<keyword evidence="4" id="KW-0949">S-adenosyl-L-methionine</keyword>
<dbReference type="CDD" id="cd18094">
    <property type="entry name" value="SpoU-like_TrmL"/>
    <property type="match status" value="1"/>
</dbReference>
<evidence type="ECO:0000256" key="1">
    <source>
        <dbReference type="ARBA" id="ARBA00022490"/>
    </source>
</evidence>
<dbReference type="InterPro" id="IPR029028">
    <property type="entry name" value="Alpha/beta_knot_MTases"/>
</dbReference>
<evidence type="ECO:0000256" key="4">
    <source>
        <dbReference type="ARBA" id="ARBA00022691"/>
    </source>
</evidence>
<dbReference type="EMBL" id="UINC01047674">
    <property type="protein sequence ID" value="SVB57235.1"/>
    <property type="molecule type" value="Genomic_DNA"/>
</dbReference>
<evidence type="ECO:0000313" key="7">
    <source>
        <dbReference type="EMBL" id="SVB57235.1"/>
    </source>
</evidence>
<dbReference type="SUPFAM" id="SSF75217">
    <property type="entry name" value="alpha/beta knot"/>
    <property type="match status" value="1"/>
</dbReference>
<dbReference type="Gene3D" id="3.40.1280.10">
    <property type="match status" value="1"/>
</dbReference>
<dbReference type="PANTHER" id="PTHR42971:SF1">
    <property type="entry name" value="TRNA (CYTIDINE(34)-2'-O)-METHYLTRANSFERASE"/>
    <property type="match status" value="1"/>
</dbReference>
<dbReference type="InterPro" id="IPR029026">
    <property type="entry name" value="tRNA_m1G_MTases_N"/>
</dbReference>
<reference evidence="7" key="1">
    <citation type="submission" date="2018-05" db="EMBL/GenBank/DDBJ databases">
        <authorList>
            <person name="Lanie J.A."/>
            <person name="Ng W.-L."/>
            <person name="Kazmierczak K.M."/>
            <person name="Andrzejewski T.M."/>
            <person name="Davidsen T.M."/>
            <person name="Wayne K.J."/>
            <person name="Tettelin H."/>
            <person name="Glass J.I."/>
            <person name="Rusch D."/>
            <person name="Podicherti R."/>
            <person name="Tsui H.-C.T."/>
            <person name="Winkler M.E."/>
        </authorList>
    </citation>
    <scope>NUCLEOTIDE SEQUENCE</scope>
</reference>
<gene>
    <name evidence="7" type="ORF">METZ01_LOCUS210089</name>
</gene>
<dbReference type="GO" id="GO:0002130">
    <property type="term" value="P:wobble position ribose methylation"/>
    <property type="evidence" value="ECO:0007669"/>
    <property type="project" value="TreeGrafter"/>
</dbReference>
<feature type="domain" description="tRNA/rRNA methyltransferase SpoU type" evidence="6">
    <location>
        <begin position="11"/>
        <end position="149"/>
    </location>
</feature>
<sequence>MTQKTISLSAKIALYEPDIPQNTAAIIRTCSCLGAIVEIIEPCGFIFNDKRFKRVVMDYLDEKMIKFYKNYEEFFEIKKKNKERVILMTTKATNSYTSFNFKINDTILFGRESAGVPEKIHRLVNSRLKIPLSFNKRSLNLSSSVAIVLSESMRQNKLF</sequence>
<keyword evidence="3" id="KW-0808">Transferase</keyword>
<dbReference type="Pfam" id="PF00588">
    <property type="entry name" value="SpoU_methylase"/>
    <property type="match status" value="1"/>
</dbReference>
<protein>
    <recommendedName>
        <fullName evidence="6">tRNA/rRNA methyltransferase SpoU type domain-containing protein</fullName>
    </recommendedName>
</protein>
<dbReference type="InterPro" id="IPR016914">
    <property type="entry name" value="TrmL"/>
</dbReference>
<keyword evidence="2" id="KW-0489">Methyltransferase</keyword>
<dbReference type="HAMAP" id="MF_01885">
    <property type="entry name" value="tRNA_methyltr_TrmL"/>
    <property type="match status" value="1"/>
</dbReference>
<dbReference type="PIRSF" id="PIRSF029256">
    <property type="entry name" value="SpoU_TrmH_prd"/>
    <property type="match status" value="1"/>
</dbReference>
<keyword evidence="1" id="KW-0963">Cytoplasm</keyword>
<keyword evidence="5" id="KW-0819">tRNA processing</keyword>
<dbReference type="PANTHER" id="PTHR42971">
    <property type="entry name" value="TRNA (CYTIDINE(34)-2'-O)-METHYLTRANSFERASE"/>
    <property type="match status" value="1"/>
</dbReference>
<dbReference type="AlphaFoldDB" id="A0A382F3G4"/>
<accession>A0A382F3G4</accession>
<evidence type="ECO:0000256" key="2">
    <source>
        <dbReference type="ARBA" id="ARBA00022603"/>
    </source>
</evidence>
<proteinExistence type="inferred from homology"/>
<dbReference type="GO" id="GO:0008173">
    <property type="term" value="F:RNA methyltransferase activity"/>
    <property type="evidence" value="ECO:0007669"/>
    <property type="project" value="InterPro"/>
</dbReference>
<dbReference type="GO" id="GO:0003723">
    <property type="term" value="F:RNA binding"/>
    <property type="evidence" value="ECO:0007669"/>
    <property type="project" value="InterPro"/>
</dbReference>
<organism evidence="7">
    <name type="scientific">marine metagenome</name>
    <dbReference type="NCBI Taxonomy" id="408172"/>
    <lineage>
        <taxon>unclassified sequences</taxon>
        <taxon>metagenomes</taxon>
        <taxon>ecological metagenomes</taxon>
    </lineage>
</organism>
<name>A0A382F3G4_9ZZZZ</name>
<dbReference type="InterPro" id="IPR001537">
    <property type="entry name" value="SpoU_MeTrfase"/>
</dbReference>
<evidence type="ECO:0000256" key="3">
    <source>
        <dbReference type="ARBA" id="ARBA00022679"/>
    </source>
</evidence>
<evidence type="ECO:0000256" key="5">
    <source>
        <dbReference type="ARBA" id="ARBA00022694"/>
    </source>
</evidence>